<feature type="domain" description="PhoD-like phosphatase" evidence="2">
    <location>
        <begin position="1165"/>
        <end position="1324"/>
    </location>
</feature>
<dbReference type="InterPro" id="IPR043904">
    <property type="entry name" value="PhoD_2-like"/>
</dbReference>
<feature type="compositionally biased region" description="Polar residues" evidence="1">
    <location>
        <begin position="156"/>
        <end position="166"/>
    </location>
</feature>
<dbReference type="CDD" id="cd07389">
    <property type="entry name" value="MPP_PhoD"/>
    <property type="match status" value="1"/>
</dbReference>
<feature type="compositionally biased region" description="Low complexity" evidence="1">
    <location>
        <begin position="376"/>
        <end position="387"/>
    </location>
</feature>
<dbReference type="GO" id="GO:0016020">
    <property type="term" value="C:membrane"/>
    <property type="evidence" value="ECO:0007669"/>
    <property type="project" value="TreeGrafter"/>
</dbReference>
<organism evidence="3 4">
    <name type="scientific">Claviceps pazoutovae</name>
    <dbReference type="NCBI Taxonomy" id="1649127"/>
    <lineage>
        <taxon>Eukaryota</taxon>
        <taxon>Fungi</taxon>
        <taxon>Dikarya</taxon>
        <taxon>Ascomycota</taxon>
        <taxon>Pezizomycotina</taxon>
        <taxon>Sordariomycetes</taxon>
        <taxon>Hypocreomycetidae</taxon>
        <taxon>Hypocreales</taxon>
        <taxon>Clavicipitaceae</taxon>
        <taxon>Claviceps</taxon>
    </lineage>
</organism>
<feature type="compositionally biased region" description="Basic and acidic residues" evidence="1">
    <location>
        <begin position="432"/>
        <end position="452"/>
    </location>
</feature>
<evidence type="ECO:0000313" key="4">
    <source>
        <dbReference type="Proteomes" id="UP000706124"/>
    </source>
</evidence>
<evidence type="ECO:0000256" key="1">
    <source>
        <dbReference type="SAM" id="MobiDB-lite"/>
    </source>
</evidence>
<evidence type="ECO:0000259" key="2">
    <source>
        <dbReference type="Pfam" id="PF19050"/>
    </source>
</evidence>
<proteinExistence type="predicted"/>
<feature type="compositionally biased region" description="Polar residues" evidence="1">
    <location>
        <begin position="484"/>
        <end position="497"/>
    </location>
</feature>
<dbReference type="PANTHER" id="PTHR46689">
    <property type="entry name" value="MEMBRANE PROTEIN, PUTATIVE-RELATED"/>
    <property type="match status" value="1"/>
</dbReference>
<reference evidence="3 4" key="1">
    <citation type="journal article" date="2020" name="bioRxiv">
        <title>Whole genome comparisons of ergot fungi reveals the divergence and evolution of species within the genus Claviceps are the result of varying mechanisms driving genome evolution and host range expansion.</title>
        <authorList>
            <person name="Wyka S.A."/>
            <person name="Mondo S.J."/>
            <person name="Liu M."/>
            <person name="Dettman J."/>
            <person name="Nalam V."/>
            <person name="Broders K.D."/>
        </authorList>
    </citation>
    <scope>NUCLEOTIDE SEQUENCE [LARGE SCALE GENOMIC DNA]</scope>
    <source>
        <strain evidence="3 4">CCC 1485</strain>
    </source>
</reference>
<comment type="caution">
    <text evidence="3">The sequence shown here is derived from an EMBL/GenBank/DDBJ whole genome shotgun (WGS) entry which is preliminary data.</text>
</comment>
<dbReference type="Proteomes" id="UP000706124">
    <property type="component" value="Unassembled WGS sequence"/>
</dbReference>
<dbReference type="Pfam" id="PF19050">
    <property type="entry name" value="PhoD_2"/>
    <property type="match status" value="2"/>
</dbReference>
<dbReference type="PANTHER" id="PTHR46689:SF1">
    <property type="entry name" value="PHOD-LIKE PHOSPHATASE DOMAIN-CONTAINING PROTEIN"/>
    <property type="match status" value="1"/>
</dbReference>
<feature type="region of interest" description="Disordered" evidence="1">
    <location>
        <begin position="295"/>
        <end position="498"/>
    </location>
</feature>
<feature type="region of interest" description="Disordered" evidence="1">
    <location>
        <begin position="1614"/>
        <end position="1662"/>
    </location>
</feature>
<feature type="region of interest" description="Disordered" evidence="1">
    <location>
        <begin position="153"/>
        <end position="206"/>
    </location>
</feature>
<dbReference type="EMBL" id="SRPO01000291">
    <property type="protein sequence ID" value="KAG5934734.1"/>
    <property type="molecule type" value="Genomic_DNA"/>
</dbReference>
<sequence length="1662" mass="185622">MPTQPHQWSRFPDSRGPIEGYDDYTYYGAPDYDRFVPPEAQPRRSCWANRASIQTTNTDALTESTFSPHSPIASSFVGTAQGLAPRPPSYQHPVFATTLAHAGVGVGAGAGPDPRAIAGAPFPPSFSSPFEDSGFAQEHTTFNLPGHISRRRNYHSAEQNQEQAFESTAARPPAAPPGSYRQPQGHQPARPYDQRFSSGYTSPPARQFQFTHSLPYTQDQEMDPEASNTVRREEFPDIARQYVHDVMQRRDTIAPNTLPEGVAAGSQRGEPLEGLSERDQMFANSRSPLQRLEKTLGGMTKEEKRARVQAAEQRARERAARKAANAFAHHPSGVDDRAVSSEHQTVHSMPNAQFPAPFTREPPPRQPDPREQSYLQHQTQHQPHSQQAVHRNPNAFEHSGEAASTPAFLRRREDEEELETPRTNVPSTRNLSFRDRTVRSEPESRARGHIFTEHPTAFFTGDNAGDMSMTRNRNDRLRDGAPHDQQNAQIAPSSRDNTAAAIDRSLETQQPHAVAVAKNKVKELPSVPLPPQEQWRGIVHRADEQLHETVHGSGEEHIPQEAYGVASKETPNSRFAAVENGRRRLDRHDSDHSIESAPPHQLSRIIIKDPEDLRPGEGLYKPPMWLNEYEKATVGSLRGSFLDLASDSQPSAADRDKAWWESGGRSKNTSHSSRPRKAEAFDGEYDDTDAPTRFKPALYLKCGPLLRYSGIRHERVPTMRDREFWRGSAMIVTRDKDSSYEIVPVLRLFVQDIDLLPPPPHQVDGELPAEYVDPIAGHPKLGRRGETLYVRPVEHLDEAKDLSLNETDKGLFERYRSPADMAAANGAAELPKSFAGRQKRIEIDGEKVQRFKDVRGFRLHAERGCTFWRFNIEIELREKQQRIAYRINRGPCMAFWVPARAHAMNMMFHSCNGFSAAVNPDDLCGPDPMWRDVLNNHQSQPFHVMIGGGDQIYNDSVARKCGLFDEWLEIRDPRHKHGAPFTAEMQDEMEDFYLGRYCMWFSRGLFSLAASQIPMVNMYDDHDIFDGYGSYPDHYMKTPVFSGLGAVAFKYYMLFQHQTVLTETESTEPSWILGVEPGPYINELSRSIYVSMGGKVALLAVDCRTERSENEVIKPETWEKMTNRLYAEVRRGQLEHLLVVMGVPIAYPRLVWLENILTSRLMDPVKALGRTGLLGKALNNIDGGVEVLDDLNDHWTAKNHKQERSIIIEDLQDLAIDKSLRVTLLSGDVHLAAIGQLYSNPKLGVAKHKDPRYMVNVVSSAIANTPPSNMLADVLNKRNKVHHFDSKTDESMLPLFRHGVDGKARNNKHLLPHRNWCSIRTWSPGMTPPPTPPLSAYDRSPSPSPPSVIHSKPGRGGEAGGLVRRLSLGGREGRAGGSGLGDREGGFNGSRTTIRGSKPPISGGMGGLLRSLSRRNSSSAPGPAGLTRTLSLGSGEGRKKGLFGFGRRGSTSKPNDGGINGQWGEDSDEDEGDYFAASHQPHGIQPSGLRGGGTHGDYNEFSEDDESHFTAQPRQRVPTLGTQPARVEGNAEEDPMMRPRQFHRRPTGLSMKQMRKADEFQVDVEGALDICLNVEVNAKDPTGITVPYRLLVPRLHYEYNPADDELQQALESKAQQPRGFKRFLSLRKKPAVPKSQSRRHENGEEAGDENDCSDASSDMAPR</sequence>
<feature type="region of interest" description="Disordered" evidence="1">
    <location>
        <begin position="1327"/>
        <end position="1471"/>
    </location>
</feature>
<keyword evidence="4" id="KW-1185">Reference proteome</keyword>
<protein>
    <recommendedName>
        <fullName evidence="2">PhoD-like phosphatase domain-containing protein</fullName>
    </recommendedName>
</protein>
<dbReference type="OrthoDB" id="9999821at2759"/>
<feature type="compositionally biased region" description="Polar residues" evidence="1">
    <location>
        <begin position="421"/>
        <end position="431"/>
    </location>
</feature>
<feature type="region of interest" description="Disordered" evidence="1">
    <location>
        <begin position="646"/>
        <end position="687"/>
    </location>
</feature>
<gene>
    <name evidence="3" type="ORF">E4U60_003609</name>
</gene>
<evidence type="ECO:0000313" key="3">
    <source>
        <dbReference type="EMBL" id="KAG5934734.1"/>
    </source>
</evidence>
<feature type="compositionally biased region" description="Basic and acidic residues" evidence="1">
    <location>
        <begin position="472"/>
        <end position="482"/>
    </location>
</feature>
<feature type="compositionally biased region" description="Polar residues" evidence="1">
    <location>
        <begin position="341"/>
        <end position="351"/>
    </location>
</feature>
<feature type="domain" description="PhoD-like phosphatase" evidence="2">
    <location>
        <begin position="900"/>
        <end position="1157"/>
    </location>
</feature>
<dbReference type="InterPro" id="IPR038607">
    <property type="entry name" value="PhoD-like_sf"/>
</dbReference>
<accession>A0A9P7SGA1</accession>
<dbReference type="InterPro" id="IPR018946">
    <property type="entry name" value="PhoD-like_MPP"/>
</dbReference>
<dbReference type="Gene3D" id="3.60.21.70">
    <property type="entry name" value="PhoD-like phosphatase"/>
    <property type="match status" value="1"/>
</dbReference>
<feature type="compositionally biased region" description="Basic residues" evidence="1">
    <location>
        <begin position="1619"/>
        <end position="1631"/>
    </location>
</feature>
<feature type="compositionally biased region" description="Low complexity" evidence="1">
    <location>
        <begin position="1408"/>
        <end position="1419"/>
    </location>
</feature>
<name>A0A9P7SGA1_9HYPO</name>